<accession>A0A556QKY1</accession>
<dbReference type="Gene3D" id="1.25.40.10">
    <property type="entry name" value="Tetratricopeptide repeat domain"/>
    <property type="match status" value="1"/>
</dbReference>
<keyword evidence="3" id="KW-1185">Reference proteome</keyword>
<dbReference type="InterPro" id="IPR011990">
    <property type="entry name" value="TPR-like_helical_dom_sf"/>
</dbReference>
<evidence type="ECO:0000256" key="1">
    <source>
        <dbReference type="SAM" id="SignalP"/>
    </source>
</evidence>
<keyword evidence="1" id="KW-0732">Signal</keyword>
<feature type="chain" id="PRO_5022186126" description="Tetratricopeptide repeat protein" evidence="1">
    <location>
        <begin position="25"/>
        <end position="270"/>
    </location>
</feature>
<organism evidence="2 3">
    <name type="scientific">Rariglobus hedericola</name>
    <dbReference type="NCBI Taxonomy" id="2597822"/>
    <lineage>
        <taxon>Bacteria</taxon>
        <taxon>Pseudomonadati</taxon>
        <taxon>Verrucomicrobiota</taxon>
        <taxon>Opitutia</taxon>
        <taxon>Opitutales</taxon>
        <taxon>Opitutaceae</taxon>
        <taxon>Rariglobus</taxon>
    </lineage>
</organism>
<proteinExistence type="predicted"/>
<dbReference type="AlphaFoldDB" id="A0A556QKY1"/>
<name>A0A556QKY1_9BACT</name>
<dbReference type="Proteomes" id="UP000315648">
    <property type="component" value="Unassembled WGS sequence"/>
</dbReference>
<dbReference type="EMBL" id="VMBG01000002">
    <property type="protein sequence ID" value="TSJ77304.1"/>
    <property type="molecule type" value="Genomic_DNA"/>
</dbReference>
<dbReference type="OrthoDB" id="196142at2"/>
<feature type="signal peptide" evidence="1">
    <location>
        <begin position="1"/>
        <end position="24"/>
    </location>
</feature>
<evidence type="ECO:0008006" key="4">
    <source>
        <dbReference type="Google" id="ProtNLM"/>
    </source>
</evidence>
<sequence>MKRLSLLLFTFVLLETAWTPLSHAQTFYFTDGRKVPLSDARIKGTNILVSIKIEGAGSAETTLPIATLDHIDWPAPAGIAAAAADLEAGKPAVALGKIEPLLREQEPLREVPGSWWNQGAVIKAIALARLGKEADADAVLDRMRRAKAPAGDLFRGELAIVTQLVNTGKTDEANARIAARQSTANDEDSRAALSIMKGLIAEKSGRTEDALLSYLRVPVFSPSSTALMPAALLGASRAYQKLGDTVRAAETLSTLKTRFPNSPENVEANR</sequence>
<gene>
    <name evidence="2" type="ORF">FPL22_14510</name>
</gene>
<reference evidence="2 3" key="1">
    <citation type="submission" date="2019-07" db="EMBL/GenBank/DDBJ databases">
        <title>Description of 53C-WASEF.</title>
        <authorList>
            <person name="Pitt A."/>
            <person name="Hahn M.W."/>
        </authorList>
    </citation>
    <scope>NUCLEOTIDE SEQUENCE [LARGE SCALE GENOMIC DNA]</scope>
    <source>
        <strain evidence="2 3">53C-WASEF</strain>
    </source>
</reference>
<evidence type="ECO:0000313" key="3">
    <source>
        <dbReference type="Proteomes" id="UP000315648"/>
    </source>
</evidence>
<comment type="caution">
    <text evidence="2">The sequence shown here is derived from an EMBL/GenBank/DDBJ whole genome shotgun (WGS) entry which is preliminary data.</text>
</comment>
<dbReference type="RefSeq" id="WP_144353707.1">
    <property type="nucleotide sequence ID" value="NZ_CBCRVV010000013.1"/>
</dbReference>
<protein>
    <recommendedName>
        <fullName evidence="4">Tetratricopeptide repeat protein</fullName>
    </recommendedName>
</protein>
<dbReference type="Pfam" id="PF13174">
    <property type="entry name" value="TPR_6"/>
    <property type="match status" value="1"/>
</dbReference>
<evidence type="ECO:0000313" key="2">
    <source>
        <dbReference type="EMBL" id="TSJ77304.1"/>
    </source>
</evidence>
<dbReference type="InterPro" id="IPR019734">
    <property type="entry name" value="TPR_rpt"/>
</dbReference>